<dbReference type="Proteomes" id="UP000243499">
    <property type="component" value="Chromosome 6"/>
</dbReference>
<reference evidence="1" key="1">
    <citation type="submission" date="2018-04" db="EMBL/GenBank/DDBJ databases">
        <title>WGS assembly of Panicum hallii.</title>
        <authorList>
            <person name="Lovell J."/>
            <person name="Jenkins J."/>
            <person name="Lowry D."/>
            <person name="Mamidi S."/>
            <person name="Sreedasyam A."/>
            <person name="Weng X."/>
            <person name="Barry K."/>
            <person name="Bonette J."/>
            <person name="Campitelli B."/>
            <person name="Daum C."/>
            <person name="Gordon S."/>
            <person name="Gould B."/>
            <person name="Lipzen A."/>
            <person name="Macqueen A."/>
            <person name="Palacio-Mejia J."/>
            <person name="Plott C."/>
            <person name="Shakirov E."/>
            <person name="Shu S."/>
            <person name="Yoshinaga Y."/>
            <person name="Zane M."/>
            <person name="Rokhsar D."/>
            <person name="Grimwood J."/>
            <person name="Schmutz J."/>
            <person name="Juenger T."/>
        </authorList>
    </citation>
    <scope>NUCLEOTIDE SEQUENCE [LARGE SCALE GENOMIC DNA]</scope>
    <source>
        <strain evidence="1">FIL2</strain>
    </source>
</reference>
<dbReference type="Gramene" id="PVH37402">
    <property type="protein sequence ID" value="PVH37402"/>
    <property type="gene ID" value="PAHAL_6G303000"/>
</dbReference>
<dbReference type="EMBL" id="CM008051">
    <property type="protein sequence ID" value="PVH37402.1"/>
    <property type="molecule type" value="Genomic_DNA"/>
</dbReference>
<name>A0A2T8IIB7_9POAL</name>
<organism evidence="1">
    <name type="scientific">Panicum hallii</name>
    <dbReference type="NCBI Taxonomy" id="206008"/>
    <lineage>
        <taxon>Eukaryota</taxon>
        <taxon>Viridiplantae</taxon>
        <taxon>Streptophyta</taxon>
        <taxon>Embryophyta</taxon>
        <taxon>Tracheophyta</taxon>
        <taxon>Spermatophyta</taxon>
        <taxon>Magnoliopsida</taxon>
        <taxon>Liliopsida</taxon>
        <taxon>Poales</taxon>
        <taxon>Poaceae</taxon>
        <taxon>PACMAD clade</taxon>
        <taxon>Panicoideae</taxon>
        <taxon>Panicodae</taxon>
        <taxon>Paniceae</taxon>
        <taxon>Panicinae</taxon>
        <taxon>Panicum</taxon>
        <taxon>Panicum sect. Panicum</taxon>
    </lineage>
</organism>
<protein>
    <submittedName>
        <fullName evidence="1">Uncharacterized protein</fullName>
    </submittedName>
</protein>
<evidence type="ECO:0000313" key="1">
    <source>
        <dbReference type="EMBL" id="PVH37402.1"/>
    </source>
</evidence>
<sequence length="212" mass="22869">MDSPAPAILPPRKNSTWAHLQRLRRSSATLRHAGRRIRIHNHVPAAHHTTVAPNNSRIHGYEGGIRTLHNLSNGASAHRSMAPPNFPATHGHATRYFNTLLRTRASSGTGIPASSVPSVHTLKPEFVNSAGVKPTFSSSTSDVADWFAKKKAEDAAFLGYIRRHVGSWCLIFCCYFSMLDSGSSHSDTSNCEGKSGSYCQAAASANPAVKNP</sequence>
<gene>
    <name evidence="1" type="ORF">PAHAL_6G303000</name>
</gene>
<dbReference type="AlphaFoldDB" id="A0A2T8IIB7"/>
<dbReference type="Gramene" id="PVH37404">
    <property type="protein sequence ID" value="PVH37404"/>
    <property type="gene ID" value="PAHAL_6G303000"/>
</dbReference>
<accession>A0A2T8IIB7</accession>
<proteinExistence type="predicted"/>
<dbReference type="EMBL" id="CM008051">
    <property type="protein sequence ID" value="PVH37404.1"/>
    <property type="molecule type" value="Genomic_DNA"/>
</dbReference>